<sequence length="267" mass="30778">MTENFKEKKRQVEISSDSDNGNTNEPVGRQFTGIWKEIELVEEVTQGIYKGICIHCNKEFKHAKPVRTRAHIAYECPNCPEHIKRYYNYIIANNLFDDPKVEDYSIPPKANLKANRGFFDDIQYLANILFPIKNAILEVEGSQSNLADCYIALLKITYKGAGLKFGIFPKIAYHAGVLWKSLGKSKESFESLITQLWEYKLQKHSNELPNAYSMPYKFNQDTPLSWWTTCKVNPNQLQRLALRLFSITPSSAACERTFSTLNWLYGK</sequence>
<accession>A0ACA9MM59</accession>
<comment type="caution">
    <text evidence="1">The sequence shown here is derived from an EMBL/GenBank/DDBJ whole genome shotgun (WGS) entry which is preliminary data.</text>
</comment>
<proteinExistence type="predicted"/>
<gene>
    <name evidence="1" type="ORF">SPELUC_LOCUS7130</name>
</gene>
<organism evidence="1 2">
    <name type="scientific">Cetraspora pellucida</name>
    <dbReference type="NCBI Taxonomy" id="1433469"/>
    <lineage>
        <taxon>Eukaryota</taxon>
        <taxon>Fungi</taxon>
        <taxon>Fungi incertae sedis</taxon>
        <taxon>Mucoromycota</taxon>
        <taxon>Glomeromycotina</taxon>
        <taxon>Glomeromycetes</taxon>
        <taxon>Diversisporales</taxon>
        <taxon>Gigasporaceae</taxon>
        <taxon>Cetraspora</taxon>
    </lineage>
</organism>
<dbReference type="EMBL" id="CAJVPW010009128">
    <property type="protein sequence ID" value="CAG8601341.1"/>
    <property type="molecule type" value="Genomic_DNA"/>
</dbReference>
<name>A0ACA9MM59_9GLOM</name>
<keyword evidence="2" id="KW-1185">Reference proteome</keyword>
<dbReference type="Proteomes" id="UP000789366">
    <property type="component" value="Unassembled WGS sequence"/>
</dbReference>
<evidence type="ECO:0000313" key="1">
    <source>
        <dbReference type="EMBL" id="CAG8601341.1"/>
    </source>
</evidence>
<evidence type="ECO:0000313" key="2">
    <source>
        <dbReference type="Proteomes" id="UP000789366"/>
    </source>
</evidence>
<protein>
    <submittedName>
        <fullName evidence="1">13202_t:CDS:1</fullName>
    </submittedName>
</protein>
<reference evidence="1" key="1">
    <citation type="submission" date="2021-06" db="EMBL/GenBank/DDBJ databases">
        <authorList>
            <person name="Kallberg Y."/>
            <person name="Tangrot J."/>
            <person name="Rosling A."/>
        </authorList>
    </citation>
    <scope>NUCLEOTIDE SEQUENCE</scope>
    <source>
        <strain evidence="1">28 12/20/2015</strain>
    </source>
</reference>